<dbReference type="Gene3D" id="3.40.50.150">
    <property type="entry name" value="Vaccinia Virus protein VP39"/>
    <property type="match status" value="1"/>
</dbReference>
<accession>A0AAV7AD83</accession>
<keyword evidence="3" id="KW-1185">Reference proteome</keyword>
<dbReference type="SUPFAM" id="SSF53335">
    <property type="entry name" value="S-adenosyl-L-methionine-dependent methyltransferases"/>
    <property type="match status" value="1"/>
</dbReference>
<dbReference type="InterPro" id="IPR051052">
    <property type="entry name" value="Diverse_substrate_MTase"/>
</dbReference>
<dbReference type="InterPro" id="IPR013216">
    <property type="entry name" value="Methyltransf_11"/>
</dbReference>
<evidence type="ECO:0000313" key="3">
    <source>
        <dbReference type="Proteomes" id="UP000824782"/>
    </source>
</evidence>
<evidence type="ECO:0000313" key="2">
    <source>
        <dbReference type="EMBL" id="KAG8559162.1"/>
    </source>
</evidence>
<protein>
    <recommendedName>
        <fullName evidence="1">Methyltransferase type 11 domain-containing protein</fullName>
    </recommendedName>
</protein>
<feature type="domain" description="Methyltransferase type 11" evidence="1">
    <location>
        <begin position="3"/>
        <end position="47"/>
    </location>
</feature>
<dbReference type="Pfam" id="PF08241">
    <property type="entry name" value="Methyltransf_11"/>
    <property type="match status" value="1"/>
</dbReference>
<gene>
    <name evidence="2" type="ORF">GDO81_017258</name>
</gene>
<proteinExistence type="predicted"/>
<dbReference type="PANTHER" id="PTHR44942:SF11">
    <property type="entry name" value="METHYLTRANSFERASE DDB_G0268948"/>
    <property type="match status" value="1"/>
</dbReference>
<dbReference type="GO" id="GO:0008757">
    <property type="term" value="F:S-adenosylmethionine-dependent methyltransferase activity"/>
    <property type="evidence" value="ECO:0007669"/>
    <property type="project" value="InterPro"/>
</dbReference>
<dbReference type="EMBL" id="WNYA01000008">
    <property type="protein sequence ID" value="KAG8559162.1"/>
    <property type="molecule type" value="Genomic_DNA"/>
</dbReference>
<evidence type="ECO:0000259" key="1">
    <source>
        <dbReference type="Pfam" id="PF08241"/>
    </source>
</evidence>
<dbReference type="Proteomes" id="UP000824782">
    <property type="component" value="Unassembled WGS sequence"/>
</dbReference>
<name>A0AAV7AD83_ENGPU</name>
<organism evidence="2 3">
    <name type="scientific">Engystomops pustulosus</name>
    <name type="common">Tungara frog</name>
    <name type="synonym">Physalaemus pustulosus</name>
    <dbReference type="NCBI Taxonomy" id="76066"/>
    <lineage>
        <taxon>Eukaryota</taxon>
        <taxon>Metazoa</taxon>
        <taxon>Chordata</taxon>
        <taxon>Craniata</taxon>
        <taxon>Vertebrata</taxon>
        <taxon>Euteleostomi</taxon>
        <taxon>Amphibia</taxon>
        <taxon>Batrachia</taxon>
        <taxon>Anura</taxon>
        <taxon>Neobatrachia</taxon>
        <taxon>Hyloidea</taxon>
        <taxon>Leptodactylidae</taxon>
        <taxon>Leiuperinae</taxon>
        <taxon>Engystomops</taxon>
    </lineage>
</organism>
<dbReference type="InterPro" id="IPR029063">
    <property type="entry name" value="SAM-dependent_MTases_sf"/>
</dbReference>
<dbReference type="AlphaFoldDB" id="A0AAV7AD83"/>
<reference evidence="2" key="1">
    <citation type="thesis" date="2020" institute="ProQuest LLC" country="789 East Eisenhower Parkway, Ann Arbor, MI, USA">
        <title>Comparative Genomics and Chromosome Evolution.</title>
        <authorList>
            <person name="Mudd A.B."/>
        </authorList>
    </citation>
    <scope>NUCLEOTIDE SEQUENCE</scope>
    <source>
        <strain evidence="2">237g6f4</strain>
        <tissue evidence="2">Blood</tissue>
    </source>
</reference>
<dbReference type="PANTHER" id="PTHR44942">
    <property type="entry name" value="METHYLTRANSF_11 DOMAIN-CONTAINING PROTEIN"/>
    <property type="match status" value="1"/>
</dbReference>
<sequence length="181" mass="20934">MLGAAEKLPVNNDSVDLVNASLAAHWFNVDKFTKEAARVLNTNGCLAVHAFYPGLEVEYKDLSHDLNKVISEIWNTLNPYTDPIGINLMRSQYHDIYESIPLKDKTWITDIPVQFQMSISEILGFFRTVYMFQIFLEKDEKRAEEFLMQTKRRMQDILGEEADSVLLNVHMKNYCVLACKH</sequence>
<comment type="caution">
    <text evidence="2">The sequence shown here is derived from an EMBL/GenBank/DDBJ whole genome shotgun (WGS) entry which is preliminary data.</text>
</comment>